<dbReference type="Gene3D" id="1.10.287.560">
    <property type="entry name" value="Histidine kinase CheA-like, homodimeric domain"/>
    <property type="match status" value="1"/>
</dbReference>
<dbReference type="PROSITE" id="PS50851">
    <property type="entry name" value="CHEW"/>
    <property type="match status" value="1"/>
</dbReference>
<dbReference type="InterPro" id="IPR037006">
    <property type="entry name" value="CheA-like_homodim_sf"/>
</dbReference>
<evidence type="ECO:0000256" key="9">
    <source>
        <dbReference type="ARBA" id="ARBA00022840"/>
    </source>
</evidence>
<evidence type="ECO:0000256" key="7">
    <source>
        <dbReference type="ARBA" id="ARBA00022741"/>
    </source>
</evidence>
<proteinExistence type="predicted"/>
<dbReference type="InterPro" id="IPR005467">
    <property type="entry name" value="His_kinase_dom"/>
</dbReference>
<keyword evidence="8" id="KW-0418">Kinase</keyword>
<keyword evidence="5 12" id="KW-0597">Phosphoprotein</keyword>
<evidence type="ECO:0000256" key="4">
    <source>
        <dbReference type="ARBA" id="ARBA00022500"/>
    </source>
</evidence>
<dbReference type="SUPFAM" id="SSF55874">
    <property type="entry name" value="ATPase domain of HSP90 chaperone/DNA topoisomerase II/histidine kinase"/>
    <property type="match status" value="1"/>
</dbReference>
<dbReference type="Gene3D" id="2.30.30.40">
    <property type="entry name" value="SH3 Domains"/>
    <property type="match status" value="1"/>
</dbReference>
<dbReference type="EC" id="2.7.13.3" evidence="2"/>
<evidence type="ECO:0000313" key="16">
    <source>
        <dbReference type="EMBL" id="AHL75373.1"/>
    </source>
</evidence>
<dbReference type="InterPro" id="IPR036641">
    <property type="entry name" value="HPT_dom_sf"/>
</dbReference>
<reference evidence="16 17" key="2">
    <citation type="submission" date="2014-03" db="EMBL/GenBank/DDBJ databases">
        <authorList>
            <person name="Baltrus D."/>
            <person name="Dougherty K."/>
        </authorList>
    </citation>
    <scope>NUCLEOTIDE SEQUENCE</scope>
    <source>
        <strain evidence="16 17">28a24</strain>
    </source>
</reference>
<dbReference type="EMBL" id="CP007441">
    <property type="protein sequence ID" value="AHL75373.1"/>
    <property type="molecule type" value="Genomic_DNA"/>
</dbReference>
<dbReference type="GO" id="GO:0000155">
    <property type="term" value="F:phosphorelay sensor kinase activity"/>
    <property type="evidence" value="ECO:0007669"/>
    <property type="project" value="InterPro"/>
</dbReference>
<dbReference type="SUPFAM" id="SSF50341">
    <property type="entry name" value="CheW-like"/>
    <property type="match status" value="1"/>
</dbReference>
<dbReference type="PRINTS" id="PR00344">
    <property type="entry name" value="BCTRLSENSOR"/>
</dbReference>
<dbReference type="Pfam" id="PF02518">
    <property type="entry name" value="HATPase_c"/>
    <property type="match status" value="1"/>
</dbReference>
<evidence type="ECO:0000256" key="2">
    <source>
        <dbReference type="ARBA" id="ARBA00012438"/>
    </source>
</evidence>
<dbReference type="CDD" id="cd00088">
    <property type="entry name" value="HPT"/>
    <property type="match status" value="1"/>
</dbReference>
<keyword evidence="6" id="KW-0808">Transferase</keyword>
<evidence type="ECO:0000256" key="12">
    <source>
        <dbReference type="PROSITE-ProRule" id="PRU00110"/>
    </source>
</evidence>
<keyword evidence="4" id="KW-0145">Chemotaxis</keyword>
<comment type="catalytic activity">
    <reaction evidence="1">
        <text>ATP + protein L-histidine = ADP + protein N-phospho-L-histidine.</text>
        <dbReference type="EC" id="2.7.13.3"/>
    </reaction>
</comment>
<dbReference type="InterPro" id="IPR036890">
    <property type="entry name" value="HATPase_C_sf"/>
</dbReference>
<reference evidence="17" key="1">
    <citation type="journal article" date="2014" name="Genome Announc.">
        <title>Complete Genome Sequence of the Highly Transformable Pseudomonas stutzeri Strain 28a24.</title>
        <authorList>
            <person name="Smith B.A."/>
            <person name="Dougherty K.M."/>
            <person name="Baltrus D.A."/>
        </authorList>
    </citation>
    <scope>NUCLEOTIDE SEQUENCE [LARGE SCALE GENOMIC DNA]</scope>
    <source>
        <strain evidence="17">28a24</strain>
    </source>
</reference>
<dbReference type="SUPFAM" id="SSF160246">
    <property type="entry name" value="EspE N-terminal domain-like"/>
    <property type="match status" value="1"/>
</dbReference>
<dbReference type="FunFam" id="3.30.565.10:FF:000016">
    <property type="entry name" value="Chemotaxis protein CheA, putative"/>
    <property type="match status" value="1"/>
</dbReference>
<evidence type="ECO:0000256" key="5">
    <source>
        <dbReference type="ARBA" id="ARBA00022553"/>
    </source>
</evidence>
<evidence type="ECO:0000259" key="15">
    <source>
        <dbReference type="PROSITE" id="PS50894"/>
    </source>
</evidence>
<evidence type="ECO:0000259" key="13">
    <source>
        <dbReference type="PROSITE" id="PS50109"/>
    </source>
</evidence>
<dbReference type="InterPro" id="IPR002545">
    <property type="entry name" value="CheW-lke_dom"/>
</dbReference>
<evidence type="ECO:0000256" key="11">
    <source>
        <dbReference type="ARBA" id="ARBA00035100"/>
    </source>
</evidence>
<dbReference type="OrthoDB" id="9803176at2"/>
<dbReference type="AlphaFoldDB" id="W8R716"/>
<comment type="function">
    <text evidence="11">Involved in the transmission of sensory signals from the chemoreceptors to the flagellar motors. CheA is autophosphorylated; it can transfer its phosphate group to either CheB or CheY.</text>
</comment>
<dbReference type="Pfam" id="PF01627">
    <property type="entry name" value="Hpt"/>
    <property type="match status" value="1"/>
</dbReference>
<dbReference type="KEGG" id="pstt:CH92_09710"/>
<dbReference type="InterPro" id="IPR051315">
    <property type="entry name" value="Bact_Chemotaxis_CheA"/>
</dbReference>
<evidence type="ECO:0000256" key="8">
    <source>
        <dbReference type="ARBA" id="ARBA00022777"/>
    </source>
</evidence>
<dbReference type="SMART" id="SM00260">
    <property type="entry name" value="CheW"/>
    <property type="match status" value="1"/>
</dbReference>
<dbReference type="PANTHER" id="PTHR43395">
    <property type="entry name" value="SENSOR HISTIDINE KINASE CHEA"/>
    <property type="match status" value="1"/>
</dbReference>
<organism evidence="16 17">
    <name type="scientific">Stutzerimonas stutzeri</name>
    <name type="common">Pseudomonas stutzeri</name>
    <dbReference type="NCBI Taxonomy" id="316"/>
    <lineage>
        <taxon>Bacteria</taxon>
        <taxon>Pseudomonadati</taxon>
        <taxon>Pseudomonadota</taxon>
        <taxon>Gammaproteobacteria</taxon>
        <taxon>Pseudomonadales</taxon>
        <taxon>Pseudomonadaceae</taxon>
        <taxon>Stutzerimonas</taxon>
    </lineage>
</organism>
<evidence type="ECO:0000256" key="1">
    <source>
        <dbReference type="ARBA" id="ARBA00000085"/>
    </source>
</evidence>
<keyword evidence="9" id="KW-0067">ATP-binding</keyword>
<evidence type="ECO:0000313" key="17">
    <source>
        <dbReference type="Proteomes" id="UP000019522"/>
    </source>
</evidence>
<sequence>MFQNDQWTRLLLGFVDEARDTASQAEALVLQLEQAPNDGQVVDELFRLMHTFKGTAGLFDLKPIVRFAHRIENVLAEVRHGQLRLDPRVMALMLGGLDEIVSMIELIDADTGELPVDDVHQAELLSAFDALTGVTEEPMGIVATGVAPVPADQQVTEPDRLWLISLRFDERAFIQGLDPQALVQALGRLGSIKQIDTLNDELPVLADMDPERCYLGLEIQLQSAASKPEIESLFDFVRPLCRFVVRLASDAPSIPASVDDASSQDTRIGHILLNSGALTAAQLAQGLAIQQRPAALKPSLGSVLVEEGLVPAQQVNDALDLQHQTRQRRAYEGSGVRVAAQKLDQLVDLVGELVTSAAGVKASIDRDDLAEGAEHLCTVSQHIASLRETALGLRMVEVGETFSRFHRVVRDVSEQLHKEIHLDIRGADTELDKLIIDRLADPLTHLVRNAIAHGIEPAQERGRGGKPVQGRVRLAARQESGVVIIEVSDDGRGLDWDKIRRRAVQLGLIDAHREVDQRELRSLIFSPGFSTASTVSELSGRGVGLDVVREVVTDLRGEIEVESVRGAGTLFRIRVPLTLAIINGFQFSVGTQHYVVPLETVLECQEWLGPTGQIHGSFARHGRSRPCIDLASLFDGRTASNGARRNALVVSYGSEVGALIADDLYGELQTVVKPLGPIFRNLPGISGATVLGSGEIALVLDVAHLFHNIAQYIEAGSPNPSAKITEPEHHAEE</sequence>
<feature type="domain" description="Histidine kinase" evidence="13">
    <location>
        <begin position="303"/>
        <end position="579"/>
    </location>
</feature>
<dbReference type="InterPro" id="IPR037257">
    <property type="entry name" value="T2SS_E_N_sf"/>
</dbReference>
<dbReference type="InterPro" id="IPR036097">
    <property type="entry name" value="HisK_dim/P_sf"/>
</dbReference>
<feature type="modified residue" description="Phosphohistidine" evidence="12">
    <location>
        <position position="50"/>
    </location>
</feature>
<dbReference type="SUPFAM" id="SSF47226">
    <property type="entry name" value="Histidine-containing phosphotransfer domain, HPT domain"/>
    <property type="match status" value="1"/>
</dbReference>
<dbReference type="SUPFAM" id="SSF47384">
    <property type="entry name" value="Homodimeric domain of signal transducing histidine kinase"/>
    <property type="match status" value="1"/>
</dbReference>
<name>W8R716_STUST</name>
<dbReference type="Gene3D" id="3.30.565.10">
    <property type="entry name" value="Histidine kinase-like ATPase, C-terminal domain"/>
    <property type="match status" value="1"/>
</dbReference>
<dbReference type="Proteomes" id="UP000019522">
    <property type="component" value="Chromosome"/>
</dbReference>
<dbReference type="RefSeq" id="WP_025241551.1">
    <property type="nucleotide sequence ID" value="NZ_CP007441.1"/>
</dbReference>
<keyword evidence="10" id="KW-0902">Two-component regulatory system</keyword>
<dbReference type="InterPro" id="IPR003594">
    <property type="entry name" value="HATPase_dom"/>
</dbReference>
<protein>
    <recommendedName>
        <fullName evidence="3">Chemotaxis protein CheA</fullName>
        <ecNumber evidence="2">2.7.13.3</ecNumber>
    </recommendedName>
</protein>
<dbReference type="PATRIC" id="fig|316.77.peg.1940"/>
<dbReference type="InterPro" id="IPR008207">
    <property type="entry name" value="Sig_transdc_His_kin_Hpt_dom"/>
</dbReference>
<evidence type="ECO:0000256" key="3">
    <source>
        <dbReference type="ARBA" id="ARBA00021495"/>
    </source>
</evidence>
<feature type="domain" description="CheW-like" evidence="14">
    <location>
        <begin position="581"/>
        <end position="711"/>
    </location>
</feature>
<dbReference type="GO" id="GO:0006935">
    <property type="term" value="P:chemotaxis"/>
    <property type="evidence" value="ECO:0007669"/>
    <property type="project" value="UniProtKB-KW"/>
</dbReference>
<dbReference type="GO" id="GO:0005737">
    <property type="term" value="C:cytoplasm"/>
    <property type="evidence" value="ECO:0007669"/>
    <property type="project" value="InterPro"/>
</dbReference>
<dbReference type="GO" id="GO:0005524">
    <property type="term" value="F:ATP binding"/>
    <property type="evidence" value="ECO:0007669"/>
    <property type="project" value="UniProtKB-KW"/>
</dbReference>
<evidence type="ECO:0000259" key="14">
    <source>
        <dbReference type="PROSITE" id="PS50851"/>
    </source>
</evidence>
<gene>
    <name evidence="16" type="ORF">CH92_09710</name>
</gene>
<dbReference type="PROSITE" id="PS50109">
    <property type="entry name" value="HIS_KIN"/>
    <property type="match status" value="1"/>
</dbReference>
<dbReference type="InterPro" id="IPR004105">
    <property type="entry name" value="CheA-like_dim"/>
</dbReference>
<dbReference type="Gene3D" id="1.20.120.160">
    <property type="entry name" value="HPT domain"/>
    <property type="match status" value="1"/>
</dbReference>
<dbReference type="Pfam" id="PF01584">
    <property type="entry name" value="CheW"/>
    <property type="match status" value="1"/>
</dbReference>
<dbReference type="SMART" id="SM00073">
    <property type="entry name" value="HPT"/>
    <property type="match status" value="1"/>
</dbReference>
<dbReference type="PANTHER" id="PTHR43395:SF10">
    <property type="entry name" value="CHEMOTAXIS PROTEIN CHEA"/>
    <property type="match status" value="1"/>
</dbReference>
<evidence type="ECO:0000256" key="6">
    <source>
        <dbReference type="ARBA" id="ARBA00022679"/>
    </source>
</evidence>
<feature type="domain" description="HPt" evidence="15">
    <location>
        <begin position="3"/>
        <end position="107"/>
    </location>
</feature>
<dbReference type="InterPro" id="IPR004358">
    <property type="entry name" value="Sig_transdc_His_kin-like_C"/>
</dbReference>
<dbReference type="InterPro" id="IPR036061">
    <property type="entry name" value="CheW-like_dom_sf"/>
</dbReference>
<keyword evidence="7" id="KW-0547">Nucleotide-binding</keyword>
<dbReference type="SMART" id="SM00387">
    <property type="entry name" value="HATPase_c"/>
    <property type="match status" value="1"/>
</dbReference>
<evidence type="ECO:0000256" key="10">
    <source>
        <dbReference type="ARBA" id="ARBA00023012"/>
    </source>
</evidence>
<dbReference type="SMART" id="SM01231">
    <property type="entry name" value="H-kinase_dim"/>
    <property type="match status" value="1"/>
</dbReference>
<accession>W8R716</accession>
<dbReference type="Pfam" id="PF02895">
    <property type="entry name" value="H-kinase_dim"/>
    <property type="match status" value="1"/>
</dbReference>
<dbReference type="PROSITE" id="PS50894">
    <property type="entry name" value="HPT"/>
    <property type="match status" value="1"/>
</dbReference>